<evidence type="ECO:0000259" key="2">
    <source>
        <dbReference type="Pfam" id="PF13649"/>
    </source>
</evidence>
<accession>A0A1H9S726</accession>
<dbReference type="GO" id="GO:0008168">
    <property type="term" value="F:methyltransferase activity"/>
    <property type="evidence" value="ECO:0007669"/>
    <property type="project" value="UniProtKB-KW"/>
</dbReference>
<dbReference type="RefSeq" id="WP_157728387.1">
    <property type="nucleotide sequence ID" value="NZ_CP047199.1"/>
</dbReference>
<name>A0A1H9S726_9CORY</name>
<dbReference type="AlphaFoldDB" id="A0A1H9S726"/>
<keyword evidence="1 3" id="KW-0808">Transferase</keyword>
<dbReference type="Gene3D" id="3.40.50.150">
    <property type="entry name" value="Vaccinia Virus protein VP39"/>
    <property type="match status" value="1"/>
</dbReference>
<sequence length="199" mass="21366">MSEHNQHAHGVEDFTEFYAEGQKWSGNPNAALVQVASALNGSRALDIGCGEGADVAWLAENGWDAVGTDPVESALERARAAVNASPGTHSRVEFHALDLEGTAEKFASTPFDFVAAMYVPLSQEQGNVDKLVSLVAEGGTLLFVHHVFDPPRDILTPQQVADMLPAGWTVQRLDEVERNVTEGAGAHHKLDSVLVVTRN</sequence>
<evidence type="ECO:0000313" key="3">
    <source>
        <dbReference type="EMBL" id="SER80728.1"/>
    </source>
</evidence>
<dbReference type="PANTHER" id="PTHR43861">
    <property type="entry name" value="TRANS-ACONITATE 2-METHYLTRANSFERASE-RELATED"/>
    <property type="match status" value="1"/>
</dbReference>
<dbReference type="PANTHER" id="PTHR43861:SF3">
    <property type="entry name" value="PUTATIVE (AFU_ORTHOLOGUE AFUA_2G14390)-RELATED"/>
    <property type="match status" value="1"/>
</dbReference>
<organism evidence="3 4">
    <name type="scientific">Corynebacterium cystitidis DSM 20524</name>
    <dbReference type="NCBI Taxonomy" id="1121357"/>
    <lineage>
        <taxon>Bacteria</taxon>
        <taxon>Bacillati</taxon>
        <taxon>Actinomycetota</taxon>
        <taxon>Actinomycetes</taxon>
        <taxon>Mycobacteriales</taxon>
        <taxon>Corynebacteriaceae</taxon>
        <taxon>Corynebacterium</taxon>
    </lineage>
</organism>
<gene>
    <name evidence="3" type="ORF">SAMN05661109_01080</name>
</gene>
<dbReference type="EMBL" id="FOGQ01000003">
    <property type="protein sequence ID" value="SER80728.1"/>
    <property type="molecule type" value="Genomic_DNA"/>
</dbReference>
<dbReference type="CDD" id="cd02440">
    <property type="entry name" value="AdoMet_MTases"/>
    <property type="match status" value="1"/>
</dbReference>
<reference evidence="4" key="1">
    <citation type="submission" date="2016-10" db="EMBL/GenBank/DDBJ databases">
        <authorList>
            <person name="Varghese N."/>
            <person name="Submissions S."/>
        </authorList>
    </citation>
    <scope>NUCLEOTIDE SEQUENCE [LARGE SCALE GENOMIC DNA]</scope>
    <source>
        <strain evidence="4">DSM 20524</strain>
    </source>
</reference>
<keyword evidence="3" id="KW-0489">Methyltransferase</keyword>
<feature type="domain" description="Methyltransferase" evidence="2">
    <location>
        <begin position="45"/>
        <end position="132"/>
    </location>
</feature>
<dbReference type="InterPro" id="IPR029063">
    <property type="entry name" value="SAM-dependent_MTases_sf"/>
</dbReference>
<keyword evidence="4" id="KW-1185">Reference proteome</keyword>
<proteinExistence type="predicted"/>
<dbReference type="STRING" id="1121357.SAMN05661109_01080"/>
<dbReference type="Proteomes" id="UP000198929">
    <property type="component" value="Unassembled WGS sequence"/>
</dbReference>
<dbReference type="InterPro" id="IPR041698">
    <property type="entry name" value="Methyltransf_25"/>
</dbReference>
<evidence type="ECO:0000256" key="1">
    <source>
        <dbReference type="ARBA" id="ARBA00022679"/>
    </source>
</evidence>
<protein>
    <submittedName>
        <fullName evidence="3">Methyltransferase domain-containing protein</fullName>
    </submittedName>
</protein>
<dbReference type="GO" id="GO:0032259">
    <property type="term" value="P:methylation"/>
    <property type="evidence" value="ECO:0007669"/>
    <property type="project" value="UniProtKB-KW"/>
</dbReference>
<evidence type="ECO:0000313" key="4">
    <source>
        <dbReference type="Proteomes" id="UP000198929"/>
    </source>
</evidence>
<dbReference type="Pfam" id="PF13649">
    <property type="entry name" value="Methyltransf_25"/>
    <property type="match status" value="1"/>
</dbReference>
<dbReference type="SUPFAM" id="SSF53335">
    <property type="entry name" value="S-adenosyl-L-methionine-dependent methyltransferases"/>
    <property type="match status" value="1"/>
</dbReference>